<dbReference type="EMBL" id="JAAIUW010000007">
    <property type="protein sequence ID" value="KAF7824347.1"/>
    <property type="molecule type" value="Genomic_DNA"/>
</dbReference>
<feature type="region of interest" description="Disordered" evidence="1">
    <location>
        <begin position="127"/>
        <end position="162"/>
    </location>
</feature>
<dbReference type="PANTHER" id="PTHR11439:SF483">
    <property type="entry name" value="PEPTIDE SYNTHASE GLIP-LIKE, PUTATIVE (AFU_ORTHOLOGUE AFUA_3G12920)-RELATED"/>
    <property type="match status" value="1"/>
</dbReference>
<feature type="compositionally biased region" description="Polar residues" evidence="1">
    <location>
        <begin position="133"/>
        <end position="149"/>
    </location>
</feature>
<evidence type="ECO:0000313" key="2">
    <source>
        <dbReference type="EMBL" id="KAF7824347.1"/>
    </source>
</evidence>
<feature type="region of interest" description="Disordered" evidence="1">
    <location>
        <begin position="1"/>
        <end position="22"/>
    </location>
</feature>
<gene>
    <name evidence="2" type="ORF">G2W53_022491</name>
</gene>
<proteinExistence type="predicted"/>
<sequence>MAASSSLSNVSGSASSSSSAAPRTFSFFGGSNQMASVKLDRFNYLMSSHTQEEEQWLLPAFVNSRAQGPDTKSQWFAPTGNSPTANSEQQIPSESHGSAQMNSNSSSSLSARGEGLAACDSLVNQDLGPLESASPNVTTSTSATNSPSQIVEAPQAQPEMVSSRHHMVTRARDGMTKPKYPFIGLLKYEDPFDKASQNSEPSNRFNMLTCAPVSTPMVTGRPFSTQDGECMKDPSLYRKAIGSLQYLVVTRPDIAFAVNKLSQFLSQPTEVHFQGVKRILRYIKAPSLNFDSNLSFSSLATLPNCLLGDASFPLRWQPYGSSFMAFRHLRC</sequence>
<feature type="compositionally biased region" description="Low complexity" evidence="1">
    <location>
        <begin position="95"/>
        <end position="110"/>
    </location>
</feature>
<dbReference type="Proteomes" id="UP000634136">
    <property type="component" value="Unassembled WGS sequence"/>
</dbReference>
<feature type="compositionally biased region" description="Low complexity" evidence="1">
    <location>
        <begin position="1"/>
        <end position="21"/>
    </location>
</feature>
<feature type="compositionally biased region" description="Polar residues" evidence="1">
    <location>
        <begin position="67"/>
        <end position="93"/>
    </location>
</feature>
<comment type="caution">
    <text evidence="2">The sequence shown here is derived from an EMBL/GenBank/DDBJ whole genome shotgun (WGS) entry which is preliminary data.</text>
</comment>
<feature type="region of interest" description="Disordered" evidence="1">
    <location>
        <begin position="67"/>
        <end position="113"/>
    </location>
</feature>
<dbReference type="OrthoDB" id="7607472at2759"/>
<name>A0A834WIS6_9FABA</name>
<evidence type="ECO:0000313" key="3">
    <source>
        <dbReference type="Proteomes" id="UP000634136"/>
    </source>
</evidence>
<dbReference type="PANTHER" id="PTHR11439">
    <property type="entry name" value="GAG-POL-RELATED RETROTRANSPOSON"/>
    <property type="match status" value="1"/>
</dbReference>
<evidence type="ECO:0000256" key="1">
    <source>
        <dbReference type="SAM" id="MobiDB-lite"/>
    </source>
</evidence>
<organism evidence="2 3">
    <name type="scientific">Senna tora</name>
    <dbReference type="NCBI Taxonomy" id="362788"/>
    <lineage>
        <taxon>Eukaryota</taxon>
        <taxon>Viridiplantae</taxon>
        <taxon>Streptophyta</taxon>
        <taxon>Embryophyta</taxon>
        <taxon>Tracheophyta</taxon>
        <taxon>Spermatophyta</taxon>
        <taxon>Magnoliopsida</taxon>
        <taxon>eudicotyledons</taxon>
        <taxon>Gunneridae</taxon>
        <taxon>Pentapetalae</taxon>
        <taxon>rosids</taxon>
        <taxon>fabids</taxon>
        <taxon>Fabales</taxon>
        <taxon>Fabaceae</taxon>
        <taxon>Caesalpinioideae</taxon>
        <taxon>Cassia clade</taxon>
        <taxon>Senna</taxon>
    </lineage>
</organism>
<reference evidence="2" key="1">
    <citation type="submission" date="2020-09" db="EMBL/GenBank/DDBJ databases">
        <title>Genome-Enabled Discovery of Anthraquinone Biosynthesis in Senna tora.</title>
        <authorList>
            <person name="Kang S.-H."/>
            <person name="Pandey R.P."/>
            <person name="Lee C.-M."/>
            <person name="Sim J.-S."/>
            <person name="Jeong J.-T."/>
            <person name="Choi B.-S."/>
            <person name="Jung M."/>
            <person name="Ginzburg D."/>
            <person name="Zhao K."/>
            <person name="Won S.Y."/>
            <person name="Oh T.-J."/>
            <person name="Yu Y."/>
            <person name="Kim N.-H."/>
            <person name="Lee O.R."/>
            <person name="Lee T.-H."/>
            <person name="Bashyal P."/>
            <person name="Kim T.-S."/>
            <person name="Lee W.-H."/>
            <person name="Kawkins C."/>
            <person name="Kim C.-K."/>
            <person name="Kim J.S."/>
            <person name="Ahn B.O."/>
            <person name="Rhee S.Y."/>
            <person name="Sohng J.K."/>
        </authorList>
    </citation>
    <scope>NUCLEOTIDE SEQUENCE</scope>
    <source>
        <tissue evidence="2">Leaf</tissue>
    </source>
</reference>
<protein>
    <submittedName>
        <fullName evidence="2">Putative copia-type protein</fullName>
    </submittedName>
</protein>
<dbReference type="AlphaFoldDB" id="A0A834WIS6"/>
<accession>A0A834WIS6</accession>
<keyword evidence="3" id="KW-1185">Reference proteome</keyword>